<reference evidence="13" key="1">
    <citation type="submission" date="2022-04" db="EMBL/GenBank/DDBJ databases">
        <title>Carnegiea gigantea Genome sequencing and assembly v2.</title>
        <authorList>
            <person name="Copetti D."/>
            <person name="Sanderson M.J."/>
            <person name="Burquez A."/>
            <person name="Wojciechowski M.F."/>
        </authorList>
    </citation>
    <scope>NUCLEOTIDE SEQUENCE</scope>
    <source>
        <strain evidence="13">SGP5-SGP5p</strain>
        <tissue evidence="13">Aerial part</tissue>
    </source>
</reference>
<dbReference type="InterPro" id="IPR015500">
    <property type="entry name" value="Peptidase_S8_subtilisin-rel"/>
</dbReference>
<feature type="active site" description="Charge relay system" evidence="6 7">
    <location>
        <position position="982"/>
    </location>
</feature>
<keyword evidence="14" id="KW-1185">Reference proteome</keyword>
<feature type="active site" description="Charge relay system" evidence="6 7">
    <location>
        <position position="909"/>
    </location>
</feature>
<keyword evidence="4 7" id="KW-0378">Hydrolase</keyword>
<proteinExistence type="inferred from homology"/>
<dbReference type="CDD" id="cd04852">
    <property type="entry name" value="Peptidases_S8_3"/>
    <property type="match status" value="1"/>
</dbReference>
<evidence type="ECO:0000313" key="13">
    <source>
        <dbReference type="EMBL" id="KAJ8450011.1"/>
    </source>
</evidence>
<dbReference type="PROSITE" id="PS51892">
    <property type="entry name" value="SUBTILASE"/>
    <property type="match status" value="2"/>
</dbReference>
<dbReference type="InterPro" id="IPR000209">
    <property type="entry name" value="Peptidase_S8/S53_dom"/>
</dbReference>
<dbReference type="PRINTS" id="PR00723">
    <property type="entry name" value="SUBTILISIN"/>
</dbReference>
<dbReference type="InterPro" id="IPR036852">
    <property type="entry name" value="Peptidase_S8/S53_dom_sf"/>
</dbReference>
<evidence type="ECO:0000256" key="1">
    <source>
        <dbReference type="ARBA" id="ARBA00011073"/>
    </source>
</evidence>
<evidence type="ECO:0000256" key="8">
    <source>
        <dbReference type="SAM" id="SignalP"/>
    </source>
</evidence>
<evidence type="ECO:0000259" key="10">
    <source>
        <dbReference type="Pfam" id="PF02225"/>
    </source>
</evidence>
<gene>
    <name evidence="13" type="ORF">Cgig2_029373</name>
</gene>
<dbReference type="Pfam" id="PF00082">
    <property type="entry name" value="Peptidase_S8"/>
    <property type="match status" value="2"/>
</dbReference>
<dbReference type="InterPro" id="IPR034197">
    <property type="entry name" value="Peptidases_S8_3"/>
</dbReference>
<dbReference type="InterPro" id="IPR045051">
    <property type="entry name" value="SBT"/>
</dbReference>
<feature type="domain" description="Inhibitor I9" evidence="11">
    <location>
        <begin position="30"/>
        <end position="104"/>
    </location>
</feature>
<feature type="domain" description="PA" evidence="10">
    <location>
        <begin position="412"/>
        <end position="477"/>
    </location>
</feature>
<dbReference type="CDD" id="cd02120">
    <property type="entry name" value="PA_subtilisin_like"/>
    <property type="match status" value="2"/>
</dbReference>
<dbReference type="Pfam" id="PF17766">
    <property type="entry name" value="fn3_6"/>
    <property type="match status" value="2"/>
</dbReference>
<dbReference type="Pfam" id="PF05922">
    <property type="entry name" value="Inhibitor_I9"/>
    <property type="match status" value="1"/>
</dbReference>
<evidence type="ECO:0000259" key="12">
    <source>
        <dbReference type="Pfam" id="PF17766"/>
    </source>
</evidence>
<comment type="caution">
    <text evidence="13">The sequence shown here is derived from an EMBL/GenBank/DDBJ whole genome shotgun (WGS) entry which is preliminary data.</text>
</comment>
<dbReference type="Proteomes" id="UP001153076">
    <property type="component" value="Unassembled WGS sequence"/>
</dbReference>
<feature type="domain" description="Subtilisin-like protease fibronectin type-III" evidence="12">
    <location>
        <begin position="680"/>
        <end position="779"/>
    </location>
</feature>
<keyword evidence="5 7" id="KW-0720">Serine protease</keyword>
<dbReference type="PANTHER" id="PTHR10795">
    <property type="entry name" value="PROPROTEIN CONVERTASE SUBTILISIN/KEXIN"/>
    <property type="match status" value="1"/>
</dbReference>
<feature type="domain" description="Peptidase S8/S53" evidence="9">
    <location>
        <begin position="900"/>
        <end position="1400"/>
    </location>
</feature>
<evidence type="ECO:0000256" key="7">
    <source>
        <dbReference type="PROSITE-ProRule" id="PRU01240"/>
    </source>
</evidence>
<comment type="caution">
    <text evidence="7">Lacks conserved residue(s) required for the propagation of feature annotation.</text>
</comment>
<dbReference type="SUPFAM" id="SSF52743">
    <property type="entry name" value="Subtilisin-like"/>
    <property type="match status" value="2"/>
</dbReference>
<dbReference type="FunFam" id="3.40.50.200:FF:000006">
    <property type="entry name" value="Subtilisin-like protease SBT1.5"/>
    <property type="match status" value="1"/>
</dbReference>
<dbReference type="InterPro" id="IPR003137">
    <property type="entry name" value="PA_domain"/>
</dbReference>
<keyword evidence="2 7" id="KW-0645">Protease</keyword>
<dbReference type="EMBL" id="JAKOGI010000018">
    <property type="protein sequence ID" value="KAJ8450011.1"/>
    <property type="molecule type" value="Genomic_DNA"/>
</dbReference>
<dbReference type="Gene3D" id="3.40.50.200">
    <property type="entry name" value="Peptidase S8/S53 domain"/>
    <property type="match status" value="2"/>
</dbReference>
<dbReference type="FunFam" id="3.50.30.30:FF:000005">
    <property type="entry name" value="subtilisin-like protease SBT1.5"/>
    <property type="match status" value="2"/>
</dbReference>
<evidence type="ECO:0000256" key="2">
    <source>
        <dbReference type="ARBA" id="ARBA00022670"/>
    </source>
</evidence>
<keyword evidence="3 8" id="KW-0732">Signal</keyword>
<comment type="similarity">
    <text evidence="1 7">Belongs to the peptidase S8 family.</text>
</comment>
<dbReference type="Pfam" id="PF02225">
    <property type="entry name" value="PA"/>
    <property type="match status" value="2"/>
</dbReference>
<evidence type="ECO:0000259" key="9">
    <source>
        <dbReference type="Pfam" id="PF00082"/>
    </source>
</evidence>
<feature type="domain" description="Subtilisin-like protease fibronectin type-III" evidence="12">
    <location>
        <begin position="1448"/>
        <end position="1550"/>
    </location>
</feature>
<feature type="active site" description="Charge relay system" evidence="6 7">
    <location>
        <position position="1326"/>
    </location>
</feature>
<feature type="domain" description="PA" evidence="10">
    <location>
        <begin position="1150"/>
        <end position="1237"/>
    </location>
</feature>
<evidence type="ECO:0008006" key="15">
    <source>
        <dbReference type="Google" id="ProtNLM"/>
    </source>
</evidence>
<dbReference type="InterPro" id="IPR041469">
    <property type="entry name" value="Subtilisin-like_FN3"/>
</dbReference>
<dbReference type="Gene3D" id="3.50.30.30">
    <property type="match status" value="2"/>
</dbReference>
<feature type="chain" id="PRO_5040197388" description="Subtilisin-like protease SBT5.6" evidence="8">
    <location>
        <begin position="24"/>
        <end position="1553"/>
    </location>
</feature>
<evidence type="ECO:0000256" key="6">
    <source>
        <dbReference type="PIRSR" id="PIRSR615500-1"/>
    </source>
</evidence>
<feature type="signal peptide" evidence="8">
    <location>
        <begin position="1"/>
        <end position="23"/>
    </location>
</feature>
<sequence>MLHQMKTLSSIFSLLFFLIPILASSTETQVYIVYFGEHSGEKALHEIEETHISYLSSVKETEEEARACLLYSYKHSINGFAAVLTQAQASQLSKMDEVVSVLPSLPKMHAPHTTRSWQFVGLDWEDDQIKSHKLHIQESEDLLAGANYGQGGFGQNQRALMTKGWGQFQNHGKESAKKEILSTRLIVIGARYYLKTYETYFRHRVNITTLEYRSPRDKLGHGTHTASTAAGRVVPGASFMGSLAKGTASGGAPLARLAIYKVCWKDPDDPMEVGGTCFHADILAAIDDAINDGVHVLSISIGATQPLGYYSDGIAIAALHATKKKIVVACSAGNEGPGAGTLANPAPWIITVGASSLDRKFVAPVVLGNGISVQGETTTPSKLEDKMYPLAYAGDVALSNATRDDAGIRRKCLANTLSPEKAQGKIIFCIRGIVGRIAKGYEVKRAGGVGYILGNSADSGELIEVDPHVLPATAVGAIEAIQILNYINSTRNPTAKIVPAKTMVHTRPAPFMAYFSSRGPNVIDPTILKLAYLQPDITAPGLNILAAWSGANSPTALEEDTRRVEWNIYSGTSMSCPHVAAAAALLKAVHPTWSSAAIRSALITTAGLKNNNGSVITDSDGNPADPFQFGGGHLRLMKAADPGLVYDASYTDYLVYLCSLKVKVPDPSFKCPEVVPKTNDLNQPSLAIAKLNGTITVTRTVTNVGKGGSTYTAHVSPPVGYTVKISPSVLVFKHSGEKRRFTITAKENKSDSKVNNKGKYEFGWFTWFDGVHTVRSPMVYIVYFGEHSGEKALHEIEETHHSYLYSVKETEDEARASLLYSYKHSVNGFAAVLTPDQASKLSQMEEVVSVFRSHPRKHIMHTTRSWEFVGLEEAEMRQQSSIDKNRVANNQDLLTRADYGRNVIVGLIDSGFWPESKSFSDEGMGPIPKSWKGICQIGDAFNTTHCNRKVIGARYYLKAYESQYGPLNTSLDYRSPRDKDGHGTHTISTVGGRTVRDVSFMGSLAPGTASGGAPMVHLAAYKACWAIPGHDKVEGNTCFDADMLAAIDDAINDGVHVLSISIGTSKPLGYFDDGIAIGALHAAKRNIVVACSAGNEGPGPGTLSNPAPWIITVGASSLDRKFVAPVVLGNGMKLEGETTTPYKLEDKMYPLVYAQDIVFPNVTQDIARLCFANTLSEEKAKGKIVFCLRGNSTRIGKGMEVKRAGGVGYILGNTIGDGQAVTADPHVLPATAVGAIEAVQILKYINSTTNPMAKIIPAETVVRTSPAPFMASFTSRGPNVIDPTILKPDITAPGLNILAAWTGEDSPTKIPEDDRRVEWNIFSGTSMACPHVAAAAALLKAIYPTWSAAAIRSALITTGVPNSTTFCKFVLAFAGLKNNKGSLITDALGKPADPFQFGAGHLRPTKAADPGLIYDASYTDYLMYLCSGGVTNADPSFKCPQDVPKTNDLNYPSVAIDKLNGTMTVTRTVTNVGKRRSTYFASVKPPRGYKVKISPSILAFRHKGQKKSFKITVEKDRNIMFSNLENVGKYEFGWVTWFDGIHTVRSPIVVSSA</sequence>
<dbReference type="Gene3D" id="2.60.40.2310">
    <property type="match status" value="2"/>
</dbReference>
<evidence type="ECO:0000256" key="4">
    <source>
        <dbReference type="ARBA" id="ARBA00022801"/>
    </source>
</evidence>
<dbReference type="PROSITE" id="PS00138">
    <property type="entry name" value="SUBTILASE_SER"/>
    <property type="match status" value="2"/>
</dbReference>
<protein>
    <recommendedName>
        <fullName evidence="15">Subtilisin-like protease SBT5.6</fullName>
    </recommendedName>
</protein>
<dbReference type="InterPro" id="IPR010259">
    <property type="entry name" value="S8pro/Inhibitor_I9"/>
</dbReference>
<organism evidence="13 14">
    <name type="scientific">Carnegiea gigantea</name>
    <dbReference type="NCBI Taxonomy" id="171969"/>
    <lineage>
        <taxon>Eukaryota</taxon>
        <taxon>Viridiplantae</taxon>
        <taxon>Streptophyta</taxon>
        <taxon>Embryophyta</taxon>
        <taxon>Tracheophyta</taxon>
        <taxon>Spermatophyta</taxon>
        <taxon>Magnoliopsida</taxon>
        <taxon>eudicotyledons</taxon>
        <taxon>Gunneridae</taxon>
        <taxon>Pentapetalae</taxon>
        <taxon>Caryophyllales</taxon>
        <taxon>Cactineae</taxon>
        <taxon>Cactaceae</taxon>
        <taxon>Cactoideae</taxon>
        <taxon>Echinocereeae</taxon>
        <taxon>Carnegiea</taxon>
    </lineage>
</organism>
<dbReference type="GO" id="GO:0006508">
    <property type="term" value="P:proteolysis"/>
    <property type="evidence" value="ECO:0007669"/>
    <property type="project" value="UniProtKB-KW"/>
</dbReference>
<evidence type="ECO:0000313" key="14">
    <source>
        <dbReference type="Proteomes" id="UP001153076"/>
    </source>
</evidence>
<dbReference type="OrthoDB" id="206201at2759"/>
<evidence type="ECO:0000256" key="5">
    <source>
        <dbReference type="ARBA" id="ARBA00022825"/>
    </source>
</evidence>
<name>A0A9Q1KSC5_9CARY</name>
<dbReference type="GO" id="GO:0004252">
    <property type="term" value="F:serine-type endopeptidase activity"/>
    <property type="evidence" value="ECO:0007669"/>
    <property type="project" value="UniProtKB-UniRule"/>
</dbReference>
<dbReference type="InterPro" id="IPR023828">
    <property type="entry name" value="Peptidase_S8_Ser-AS"/>
</dbReference>
<accession>A0A9Q1KSC5</accession>
<evidence type="ECO:0000259" key="11">
    <source>
        <dbReference type="Pfam" id="PF05922"/>
    </source>
</evidence>
<feature type="domain" description="Peptidase S8/S53" evidence="9">
    <location>
        <begin position="208"/>
        <end position="630"/>
    </location>
</feature>
<dbReference type="InterPro" id="IPR037045">
    <property type="entry name" value="S8pro/Inhibitor_I9_sf"/>
</dbReference>
<evidence type="ECO:0000256" key="3">
    <source>
        <dbReference type="ARBA" id="ARBA00022729"/>
    </source>
</evidence>
<dbReference type="Gene3D" id="3.30.70.80">
    <property type="entry name" value="Peptidase S8 propeptide/proteinase inhibitor I9"/>
    <property type="match status" value="1"/>
</dbReference>
<dbReference type="FunFam" id="3.30.70.80:FF:000002">
    <property type="entry name" value="Subtilisin-like protease SBT5.3"/>
    <property type="match status" value="2"/>
</dbReference>